<dbReference type="InterPro" id="IPR050498">
    <property type="entry name" value="Ycf3"/>
</dbReference>
<dbReference type="STRING" id="1851148.SMSP2_02246"/>
<dbReference type="SUPFAM" id="SSF48452">
    <property type="entry name" value="TPR-like"/>
    <property type="match status" value="2"/>
</dbReference>
<keyword evidence="1" id="KW-0677">Repeat</keyword>
<keyword evidence="2 3" id="KW-0802">TPR repeat</keyword>
<evidence type="ECO:0000313" key="6">
    <source>
        <dbReference type="Proteomes" id="UP000188181"/>
    </source>
</evidence>
<organism evidence="5 6">
    <name type="scientific">Limihaloglobus sulfuriphilus</name>
    <dbReference type="NCBI Taxonomy" id="1851148"/>
    <lineage>
        <taxon>Bacteria</taxon>
        <taxon>Pseudomonadati</taxon>
        <taxon>Planctomycetota</taxon>
        <taxon>Phycisphaerae</taxon>
        <taxon>Sedimentisphaerales</taxon>
        <taxon>Sedimentisphaeraceae</taxon>
        <taxon>Limihaloglobus</taxon>
    </lineage>
</organism>
<sequence length="313" mass="35055">MNKKMLIRLGVIAIVLVGIFAAIVYGTYYHDVRFYTKYGELTRDANRFFQDGEYENSMACVEEAIEMLPQDISNYHMKAYIYYEMGDEQAAKEQATWTVENSSNSMSKCENLLFRAGLYSEMGLEELAMADYDAAIELVPDYPDLYSSRASALSLNGNYEAAVADYAKMLELNPNSAIAYWNRGCGYYKLGEFELAEKDFTSAKEVVRSAGEMAGLHTDWAICEYRSGDLEGAKEKLAQAYEYYPEFVTHMADYLVKMPPLEEIQGPISPVMQLIVEPVDLPIICYIVSTCAAELEVLSAEDAAILAAKSGIN</sequence>
<keyword evidence="4" id="KW-0472">Membrane</keyword>
<dbReference type="PANTHER" id="PTHR44858:SF1">
    <property type="entry name" value="UDP-N-ACETYLGLUCOSAMINE--PEPTIDE N-ACETYLGLUCOSAMINYLTRANSFERASE SPINDLY-RELATED"/>
    <property type="match status" value="1"/>
</dbReference>
<dbReference type="Pfam" id="PF13414">
    <property type="entry name" value="TPR_11"/>
    <property type="match status" value="1"/>
</dbReference>
<proteinExistence type="predicted"/>
<dbReference type="RefSeq" id="WP_186804696.1">
    <property type="nucleotide sequence ID" value="NZ_CP019646.1"/>
</dbReference>
<dbReference type="KEGG" id="pbas:SMSP2_02246"/>
<name>A0A1Q2MHU5_9BACT</name>
<evidence type="ECO:0000256" key="1">
    <source>
        <dbReference type="ARBA" id="ARBA00022737"/>
    </source>
</evidence>
<dbReference type="InterPro" id="IPR019734">
    <property type="entry name" value="TPR_rpt"/>
</dbReference>
<keyword evidence="4" id="KW-0812">Transmembrane</keyword>
<keyword evidence="4" id="KW-1133">Transmembrane helix</keyword>
<keyword evidence="6" id="KW-1185">Reference proteome</keyword>
<accession>A0A1Q2MHU5</accession>
<evidence type="ECO:0000256" key="2">
    <source>
        <dbReference type="ARBA" id="ARBA00022803"/>
    </source>
</evidence>
<evidence type="ECO:0000313" key="5">
    <source>
        <dbReference type="EMBL" id="AQQ71867.1"/>
    </source>
</evidence>
<feature type="transmembrane region" description="Helical" evidence="4">
    <location>
        <begin position="7"/>
        <end position="28"/>
    </location>
</feature>
<dbReference type="Proteomes" id="UP000188181">
    <property type="component" value="Chromosome"/>
</dbReference>
<gene>
    <name evidence="5" type="primary">nlpI</name>
    <name evidence="5" type="ORF">SMSP2_02246</name>
</gene>
<dbReference type="Pfam" id="PF13181">
    <property type="entry name" value="TPR_8"/>
    <property type="match status" value="2"/>
</dbReference>
<dbReference type="SMART" id="SM00028">
    <property type="entry name" value="TPR"/>
    <property type="match status" value="5"/>
</dbReference>
<keyword evidence="5" id="KW-0449">Lipoprotein</keyword>
<dbReference type="InterPro" id="IPR011990">
    <property type="entry name" value="TPR-like_helical_dom_sf"/>
</dbReference>
<protein>
    <submittedName>
        <fullName evidence="5">Lipoprotein NlpI</fullName>
    </submittedName>
</protein>
<dbReference type="AlphaFoldDB" id="A0A1Q2MHU5"/>
<dbReference type="PANTHER" id="PTHR44858">
    <property type="entry name" value="TETRATRICOPEPTIDE REPEAT PROTEIN 6"/>
    <property type="match status" value="1"/>
</dbReference>
<feature type="repeat" description="TPR" evidence="3">
    <location>
        <begin position="143"/>
        <end position="176"/>
    </location>
</feature>
<dbReference type="Gene3D" id="1.25.40.10">
    <property type="entry name" value="Tetratricopeptide repeat domain"/>
    <property type="match status" value="2"/>
</dbReference>
<evidence type="ECO:0000256" key="4">
    <source>
        <dbReference type="SAM" id="Phobius"/>
    </source>
</evidence>
<reference evidence="6" key="1">
    <citation type="submission" date="2017-02" db="EMBL/GenBank/DDBJ databases">
        <title>Comparative genomics and description of representatives of a novel lineage of planctomycetes thriving in anoxic sediments.</title>
        <authorList>
            <person name="Spring S."/>
            <person name="Bunk B."/>
            <person name="Sproer C."/>
        </authorList>
    </citation>
    <scope>NUCLEOTIDE SEQUENCE [LARGE SCALE GENOMIC DNA]</scope>
    <source>
        <strain evidence="6">SM-Chi-D1</strain>
    </source>
</reference>
<dbReference type="EMBL" id="CP019646">
    <property type="protein sequence ID" value="AQQ71867.1"/>
    <property type="molecule type" value="Genomic_DNA"/>
</dbReference>
<dbReference type="PROSITE" id="PS50005">
    <property type="entry name" value="TPR"/>
    <property type="match status" value="1"/>
</dbReference>
<evidence type="ECO:0000256" key="3">
    <source>
        <dbReference type="PROSITE-ProRule" id="PRU00339"/>
    </source>
</evidence>